<dbReference type="GeneID" id="26840639"/>
<dbReference type="RefSeq" id="XP_015466687.1">
    <property type="nucleotide sequence ID" value="XM_015612459.1"/>
</dbReference>
<evidence type="ECO:0000256" key="2">
    <source>
        <dbReference type="ARBA" id="ARBA00004653"/>
    </source>
</evidence>
<name>A0A0V1PWB9_9ASCO</name>
<evidence type="ECO:0000313" key="12">
    <source>
        <dbReference type="EMBL" id="KSA00585.1"/>
    </source>
</evidence>
<dbReference type="PANTHER" id="PTHR47549">
    <property type="entry name" value="GOLGI APPARATUS MEMBRANE PROTEIN TVP38-RELATED"/>
    <property type="match status" value="1"/>
</dbReference>
<evidence type="ECO:0000256" key="3">
    <source>
        <dbReference type="ARBA" id="ARBA00008640"/>
    </source>
</evidence>
<comment type="subcellular location">
    <subcellularLocation>
        <location evidence="2">Golgi apparatus membrane</location>
        <topology evidence="2">Multi-pass membrane protein</topology>
    </subcellularLocation>
</comment>
<dbReference type="AlphaFoldDB" id="A0A0V1PWB9"/>
<dbReference type="InterPro" id="IPR051076">
    <property type="entry name" value="Golgi_membrane_TVP38/TMEM64"/>
</dbReference>
<dbReference type="Proteomes" id="UP000054251">
    <property type="component" value="Unassembled WGS sequence"/>
</dbReference>
<reference evidence="12 13" key="1">
    <citation type="submission" date="2015-11" db="EMBL/GenBank/DDBJ databases">
        <title>The genome of Debaryomyces fabryi.</title>
        <authorList>
            <person name="Tafer H."/>
            <person name="Lopandic K."/>
        </authorList>
    </citation>
    <scope>NUCLEOTIDE SEQUENCE [LARGE SCALE GENOMIC DNA]</scope>
    <source>
        <strain evidence="12 13">CBS 789</strain>
    </source>
</reference>
<evidence type="ECO:0000313" key="13">
    <source>
        <dbReference type="Proteomes" id="UP000054251"/>
    </source>
</evidence>
<comment type="function">
    <text evidence="1">Golgi membrane protein involved in vesicular trafficking and spindle migration.</text>
</comment>
<organism evidence="12 13">
    <name type="scientific">Debaryomyces fabryi</name>
    <dbReference type="NCBI Taxonomy" id="58627"/>
    <lineage>
        <taxon>Eukaryota</taxon>
        <taxon>Fungi</taxon>
        <taxon>Dikarya</taxon>
        <taxon>Ascomycota</taxon>
        <taxon>Saccharomycotina</taxon>
        <taxon>Pichiomycetes</taxon>
        <taxon>Debaryomycetaceae</taxon>
        <taxon>Debaryomyces</taxon>
    </lineage>
</organism>
<keyword evidence="7 10" id="KW-1133">Transmembrane helix</keyword>
<dbReference type="Pfam" id="PF09335">
    <property type="entry name" value="VTT_dom"/>
    <property type="match status" value="1"/>
</dbReference>
<comment type="similarity">
    <text evidence="3">Belongs to the TVP38/TMEM64 family.</text>
</comment>
<dbReference type="EMBL" id="LMYN01000081">
    <property type="protein sequence ID" value="KSA00585.1"/>
    <property type="molecule type" value="Genomic_DNA"/>
</dbReference>
<comment type="caution">
    <text evidence="12">The sequence shown here is derived from an EMBL/GenBank/DDBJ whole genome shotgun (WGS) entry which is preliminary data.</text>
</comment>
<dbReference type="GO" id="GO:0000139">
    <property type="term" value="C:Golgi membrane"/>
    <property type="evidence" value="ECO:0007669"/>
    <property type="project" value="UniProtKB-SubCell"/>
</dbReference>
<keyword evidence="8" id="KW-0333">Golgi apparatus</keyword>
<feature type="transmembrane region" description="Helical" evidence="10">
    <location>
        <begin position="134"/>
        <end position="156"/>
    </location>
</feature>
<accession>A0A0V1PWB9</accession>
<dbReference type="PANTHER" id="PTHR47549:SF1">
    <property type="entry name" value="GOLGI APPARATUS MEMBRANE PROTEIN TVP38"/>
    <property type="match status" value="1"/>
</dbReference>
<feature type="transmembrane region" description="Helical" evidence="10">
    <location>
        <begin position="58"/>
        <end position="77"/>
    </location>
</feature>
<proteinExistence type="inferred from homology"/>
<evidence type="ECO:0000256" key="7">
    <source>
        <dbReference type="ARBA" id="ARBA00022989"/>
    </source>
</evidence>
<evidence type="ECO:0000256" key="6">
    <source>
        <dbReference type="ARBA" id="ARBA00022692"/>
    </source>
</evidence>
<evidence type="ECO:0000256" key="1">
    <source>
        <dbReference type="ARBA" id="ARBA00002978"/>
    </source>
</evidence>
<dbReference type="GO" id="GO:0000022">
    <property type="term" value="P:mitotic spindle elongation"/>
    <property type="evidence" value="ECO:0007669"/>
    <property type="project" value="TreeGrafter"/>
</dbReference>
<keyword evidence="13" id="KW-1185">Reference proteome</keyword>
<dbReference type="OrthoDB" id="166803at2759"/>
<keyword evidence="6 10" id="KW-0812">Transmembrane</keyword>
<feature type="transmembrane region" description="Helical" evidence="10">
    <location>
        <begin position="183"/>
        <end position="205"/>
    </location>
</feature>
<evidence type="ECO:0000256" key="8">
    <source>
        <dbReference type="ARBA" id="ARBA00023034"/>
    </source>
</evidence>
<evidence type="ECO:0000259" key="11">
    <source>
        <dbReference type="Pfam" id="PF09335"/>
    </source>
</evidence>
<evidence type="ECO:0000256" key="4">
    <source>
        <dbReference type="ARBA" id="ARBA00013533"/>
    </source>
</evidence>
<feature type="domain" description="VTT" evidence="11">
    <location>
        <begin position="118"/>
        <end position="200"/>
    </location>
</feature>
<evidence type="ECO:0000256" key="9">
    <source>
        <dbReference type="ARBA" id="ARBA00023136"/>
    </source>
</evidence>
<evidence type="ECO:0000256" key="10">
    <source>
        <dbReference type="SAM" id="Phobius"/>
    </source>
</evidence>
<sequence>MPRLPSSSDPFQGQNELPQSSNLMSRINDTIQDKLYLMRNVGQQTLDWYQNLPLWKRTLLQVLFVLNTIVIILVMIFHKSIIHGIVIVSDKWHELKFGQPLLFTLIFMVGFPPLLGFSALSMLTGMVYGFLHGWILLACASISGSFCSFLVFRYLLHSRAERLMNSNKSFRAFSEILREDSSLFILILLRLCPLPYSLSMVRWLLFQNYQRRLIFWHH</sequence>
<gene>
    <name evidence="12" type="ORF">AC631_03630</name>
</gene>
<dbReference type="GO" id="GO:0016192">
    <property type="term" value="P:vesicle-mediated transport"/>
    <property type="evidence" value="ECO:0007669"/>
    <property type="project" value="TreeGrafter"/>
</dbReference>
<keyword evidence="9 10" id="KW-0472">Membrane</keyword>
<dbReference type="InterPro" id="IPR032816">
    <property type="entry name" value="VTT_dom"/>
</dbReference>
<protein>
    <recommendedName>
        <fullName evidence="4">Golgi apparatus membrane protein TVP38</fullName>
    </recommendedName>
    <alternativeName>
        <fullName evidence="5">Golgi apparatus membrane protein tvp38</fullName>
    </alternativeName>
</protein>
<feature type="transmembrane region" description="Helical" evidence="10">
    <location>
        <begin position="101"/>
        <end position="128"/>
    </location>
</feature>
<evidence type="ECO:0000256" key="5">
    <source>
        <dbReference type="ARBA" id="ARBA00020673"/>
    </source>
</evidence>